<protein>
    <submittedName>
        <fullName evidence="2">Uncharacterized protein</fullName>
    </submittedName>
</protein>
<dbReference type="EMBL" id="QGKW02000717">
    <property type="protein sequence ID" value="KAF2600120.1"/>
    <property type="molecule type" value="Genomic_DNA"/>
</dbReference>
<proteinExistence type="predicted"/>
<reference evidence="2" key="1">
    <citation type="submission" date="2019-12" db="EMBL/GenBank/DDBJ databases">
        <title>Genome sequencing and annotation of Brassica cretica.</title>
        <authorList>
            <person name="Studholme D.J."/>
            <person name="Sarris P.F."/>
        </authorList>
    </citation>
    <scope>NUCLEOTIDE SEQUENCE</scope>
    <source>
        <strain evidence="2">PFS-001/15</strain>
        <tissue evidence="2">Leaf</tissue>
    </source>
</reference>
<evidence type="ECO:0000313" key="2">
    <source>
        <dbReference type="EMBL" id="KAF2600120.1"/>
    </source>
</evidence>
<dbReference type="Proteomes" id="UP000712281">
    <property type="component" value="Unassembled WGS sequence"/>
</dbReference>
<name>A0A8S9KWN1_BRACR</name>
<feature type="compositionally biased region" description="Basic and acidic residues" evidence="1">
    <location>
        <begin position="79"/>
        <end position="89"/>
    </location>
</feature>
<feature type="region of interest" description="Disordered" evidence="1">
    <location>
        <begin position="66"/>
        <end position="89"/>
    </location>
</feature>
<dbReference type="AlphaFoldDB" id="A0A8S9KWN1"/>
<organism evidence="2 3">
    <name type="scientific">Brassica cretica</name>
    <name type="common">Mustard</name>
    <dbReference type="NCBI Taxonomy" id="69181"/>
    <lineage>
        <taxon>Eukaryota</taxon>
        <taxon>Viridiplantae</taxon>
        <taxon>Streptophyta</taxon>
        <taxon>Embryophyta</taxon>
        <taxon>Tracheophyta</taxon>
        <taxon>Spermatophyta</taxon>
        <taxon>Magnoliopsida</taxon>
        <taxon>eudicotyledons</taxon>
        <taxon>Gunneridae</taxon>
        <taxon>Pentapetalae</taxon>
        <taxon>rosids</taxon>
        <taxon>malvids</taxon>
        <taxon>Brassicales</taxon>
        <taxon>Brassicaceae</taxon>
        <taxon>Brassiceae</taxon>
        <taxon>Brassica</taxon>
    </lineage>
</organism>
<evidence type="ECO:0000313" key="3">
    <source>
        <dbReference type="Proteomes" id="UP000712281"/>
    </source>
</evidence>
<accession>A0A8S9KWN1</accession>
<comment type="caution">
    <text evidence="2">The sequence shown here is derived from an EMBL/GenBank/DDBJ whole genome shotgun (WGS) entry which is preliminary data.</text>
</comment>
<gene>
    <name evidence="2" type="ORF">F2Q68_00011426</name>
</gene>
<sequence>MICRCHFQNSKLLEVTLTVSSMAETDPMVITDLPQTDSSLDEEANNSQSLAFQRIHLGSKIRQTEVEKSAAKNSFTDEMAARSDDSNSS</sequence>
<evidence type="ECO:0000256" key="1">
    <source>
        <dbReference type="SAM" id="MobiDB-lite"/>
    </source>
</evidence>